<sequence>MLPRHLGHSALRRLLPLNSGSGRHWRRGPLVAVALVACAGLIVPLASAAEDSSGWETSNWTGVAAGPPAPGVGLPAAAVPAITTALPPEYDVAATYEGQAQCDPTAKPGAQALADLIKATYGAGQTVWIPRACDVGGQSEHKEGRALDWMTDVRKAQQRANAEAFLTWLLGPDAAGTPYGNAIRLGVMYIGWNDRIWRGYEIDRGWTELKGCFAKPDKSSDTTCHRNHIHISLTWDGALGTNSAWDGSAATAPYCPRDSSGATTPDADPKGDLVAVEPVRVLSTADGVGVAQRCRLQQDRWSGDSHRVFAHVLGQGAIPASGVSGVKVRITAVQSNAPSTLRVWSPGQAKSQPAVKVGMGADAAAEVVVPVSSDGTIAFATSAGATDVAVDVLGYYRAGASGGSAPTGPQPATPQPAPKPPLEPEPTDFFPVGSVIGYESTSEGQLRPGEERTVTLAGVPAEARSALIFVTSRDATLRGSVRIGRVGDKNAAARFTFPKAKMHKEVMLVPVSGGQVTLTASKRPAVSLRVEVLGYGTGDVPRAAQALAPRPMFAVAMAAGETKMFDAAGRYGLPKGKKLKAVLLRVQTRKSSIDGTVSVFASDGQAPNTRSAPIMAGARYAAIVLAPIGADGRIAVSSTAAAKVNATVIGYVS</sequence>
<accession>A0A6J7CYB0</accession>
<dbReference type="EMBL" id="CAFBLS010000024">
    <property type="protein sequence ID" value="CAB4862981.1"/>
    <property type="molecule type" value="Genomic_DNA"/>
</dbReference>
<feature type="region of interest" description="Disordered" evidence="1">
    <location>
        <begin position="401"/>
        <end position="424"/>
    </location>
</feature>
<protein>
    <submittedName>
        <fullName evidence="3">Unannotated protein</fullName>
    </submittedName>
</protein>
<dbReference type="InterPro" id="IPR058593">
    <property type="entry name" value="ARB_07466-like_C"/>
</dbReference>
<evidence type="ECO:0000256" key="1">
    <source>
        <dbReference type="SAM" id="MobiDB-lite"/>
    </source>
</evidence>
<reference evidence="3" key="1">
    <citation type="submission" date="2020-05" db="EMBL/GenBank/DDBJ databases">
        <authorList>
            <person name="Chiriac C."/>
            <person name="Salcher M."/>
            <person name="Ghai R."/>
            <person name="Kavagutti S V."/>
        </authorList>
    </citation>
    <scope>NUCLEOTIDE SEQUENCE</scope>
</reference>
<dbReference type="AlphaFoldDB" id="A0A6J7CYB0"/>
<evidence type="ECO:0000313" key="3">
    <source>
        <dbReference type="EMBL" id="CAB4862981.1"/>
    </source>
</evidence>
<gene>
    <name evidence="3" type="ORF">UFOPK3402_00309</name>
</gene>
<feature type="domain" description="ARB-07466-like C-terminal" evidence="2">
    <location>
        <begin position="105"/>
        <end position="210"/>
    </location>
</feature>
<feature type="compositionally biased region" description="Pro residues" evidence="1">
    <location>
        <begin position="408"/>
        <end position="424"/>
    </location>
</feature>
<name>A0A6J7CYB0_9ZZZZ</name>
<proteinExistence type="predicted"/>
<dbReference type="Pfam" id="PF26571">
    <property type="entry name" value="VldE"/>
    <property type="match status" value="1"/>
</dbReference>
<evidence type="ECO:0000259" key="2">
    <source>
        <dbReference type="Pfam" id="PF26571"/>
    </source>
</evidence>
<organism evidence="3">
    <name type="scientific">freshwater metagenome</name>
    <dbReference type="NCBI Taxonomy" id="449393"/>
    <lineage>
        <taxon>unclassified sequences</taxon>
        <taxon>metagenomes</taxon>
        <taxon>ecological metagenomes</taxon>
    </lineage>
</organism>